<evidence type="ECO:0000313" key="2">
    <source>
        <dbReference type="EMBL" id="SSX21672.1"/>
    </source>
</evidence>
<feature type="transmembrane region" description="Helical" evidence="1">
    <location>
        <begin position="133"/>
        <end position="159"/>
    </location>
</feature>
<protein>
    <submittedName>
        <fullName evidence="2">CSON005092 protein</fullName>
    </submittedName>
</protein>
<organism evidence="2">
    <name type="scientific">Culicoides sonorensis</name>
    <name type="common">Biting midge</name>
    <dbReference type="NCBI Taxonomy" id="179676"/>
    <lineage>
        <taxon>Eukaryota</taxon>
        <taxon>Metazoa</taxon>
        <taxon>Ecdysozoa</taxon>
        <taxon>Arthropoda</taxon>
        <taxon>Hexapoda</taxon>
        <taxon>Insecta</taxon>
        <taxon>Pterygota</taxon>
        <taxon>Neoptera</taxon>
        <taxon>Endopterygota</taxon>
        <taxon>Diptera</taxon>
        <taxon>Nematocera</taxon>
        <taxon>Chironomoidea</taxon>
        <taxon>Ceratopogonidae</taxon>
        <taxon>Ceratopogoninae</taxon>
        <taxon>Culicoides</taxon>
        <taxon>Monoculicoides</taxon>
    </lineage>
</organism>
<proteinExistence type="predicted"/>
<name>A0A336LUF9_CULSO</name>
<dbReference type="EMBL" id="UFQT01000204">
    <property type="protein sequence ID" value="SSX21672.1"/>
    <property type="molecule type" value="Genomic_DNA"/>
</dbReference>
<feature type="transmembrane region" description="Helical" evidence="1">
    <location>
        <begin position="31"/>
        <end position="52"/>
    </location>
</feature>
<dbReference type="AlphaFoldDB" id="A0A336LUF9"/>
<keyword evidence="1" id="KW-0812">Transmembrane</keyword>
<reference evidence="2" key="1">
    <citation type="submission" date="2018-07" db="EMBL/GenBank/DDBJ databases">
        <authorList>
            <person name="Quirk P.G."/>
            <person name="Krulwich T.A."/>
        </authorList>
    </citation>
    <scope>NUCLEOTIDE SEQUENCE</scope>
</reference>
<feature type="transmembrane region" description="Helical" evidence="1">
    <location>
        <begin position="107"/>
        <end position="127"/>
    </location>
</feature>
<feature type="transmembrane region" description="Helical" evidence="1">
    <location>
        <begin position="72"/>
        <end position="100"/>
    </location>
</feature>
<keyword evidence="1" id="KW-1133">Transmembrane helix</keyword>
<evidence type="ECO:0000256" key="1">
    <source>
        <dbReference type="SAM" id="Phobius"/>
    </source>
</evidence>
<accession>A0A336LUF9</accession>
<dbReference type="VEuPathDB" id="VectorBase:CSON005092"/>
<gene>
    <name evidence="2" type="primary">CSON005092</name>
</gene>
<keyword evidence="1" id="KW-0472">Membrane</keyword>
<sequence>MPCFEECCDTTLNCCENFFSKYFGCVSLKTGSYLTVIFSQVIYFYLIGIAISEWISDLQSPHPKEEFHGNVYFIYLLDTHILFAYSISCVICSILLIIATITGKSDLVIPFLLVTMPCNLALIGIWIKSLIDLNLTLIFGMGILILVMFESWFCMAVYWMEMKYNEREIIAKIVTLTEEVESKRN</sequence>